<dbReference type="PANTHER" id="PTHR22911:SF79">
    <property type="entry name" value="MOBA-LIKE NTP TRANSFERASE DOMAIN-CONTAINING PROTEIN"/>
    <property type="match status" value="1"/>
</dbReference>
<keyword evidence="4" id="KW-1185">Reference proteome</keyword>
<dbReference type="Pfam" id="PF00892">
    <property type="entry name" value="EamA"/>
    <property type="match status" value="2"/>
</dbReference>
<dbReference type="PANTHER" id="PTHR22911">
    <property type="entry name" value="ACYL-MALONYL CONDENSING ENZYME-RELATED"/>
    <property type="match status" value="1"/>
</dbReference>
<feature type="domain" description="EamA" evidence="2">
    <location>
        <begin position="29"/>
        <end position="152"/>
    </location>
</feature>
<dbReference type="InterPro" id="IPR000620">
    <property type="entry name" value="EamA_dom"/>
</dbReference>
<dbReference type="AlphaFoldDB" id="A0A1G6SXG6"/>
<name>A0A1G6SXG6_9GAMM</name>
<dbReference type="SUPFAM" id="SSF103481">
    <property type="entry name" value="Multidrug resistance efflux transporter EmrE"/>
    <property type="match status" value="2"/>
</dbReference>
<dbReference type="EMBL" id="FNAG01000001">
    <property type="protein sequence ID" value="SDD20926.1"/>
    <property type="molecule type" value="Genomic_DNA"/>
</dbReference>
<evidence type="ECO:0000256" key="1">
    <source>
        <dbReference type="SAM" id="Phobius"/>
    </source>
</evidence>
<feature type="transmembrane region" description="Helical" evidence="1">
    <location>
        <begin position="52"/>
        <end position="70"/>
    </location>
</feature>
<protein>
    <submittedName>
        <fullName evidence="3">Permease of the drug/metabolite transporter (DMT) superfamily</fullName>
    </submittedName>
</protein>
<feature type="transmembrane region" description="Helical" evidence="1">
    <location>
        <begin position="27"/>
        <end position="46"/>
    </location>
</feature>
<evidence type="ECO:0000259" key="2">
    <source>
        <dbReference type="Pfam" id="PF00892"/>
    </source>
</evidence>
<dbReference type="Proteomes" id="UP000199603">
    <property type="component" value="Unassembled WGS sequence"/>
</dbReference>
<evidence type="ECO:0000313" key="4">
    <source>
        <dbReference type="Proteomes" id="UP000199603"/>
    </source>
</evidence>
<feature type="transmembrane region" description="Helical" evidence="1">
    <location>
        <begin position="230"/>
        <end position="252"/>
    </location>
</feature>
<dbReference type="GO" id="GO:0016020">
    <property type="term" value="C:membrane"/>
    <property type="evidence" value="ECO:0007669"/>
    <property type="project" value="InterPro"/>
</dbReference>
<sequence length="327" mass="35193">MRLRRDRGPRSPPPVALTPATRAQLQIHFCVMLWGFTAILGKLITLTALPLVWWRMLLVTAALALVPAVWRSLRRMRARQIWIYAGIGALVALHWLTFYGSIKLSNASVGATCMALGPVFLAFIEPWIAKRPFSRGELALGVAVLPGVALVVGGVPVEMRAGIAMGALSAFIVAFFSALNKRYVEDGEPLTVTAIELGAGTLTLTLLAPLLLLAFPLPAEGGLIPDGKDFAFLLALALGCTLLPFTLSLVALRHMSAFSAQMAINLEPVYAILLAMLLFNEQRELDASFYAGVAILLLAVFAQPLLRRPRQPPHAENAGVGEAKDIG</sequence>
<feature type="transmembrane region" description="Helical" evidence="1">
    <location>
        <begin position="161"/>
        <end position="179"/>
    </location>
</feature>
<keyword evidence="1" id="KW-0812">Transmembrane</keyword>
<reference evidence="3 4" key="1">
    <citation type="submission" date="2016-10" db="EMBL/GenBank/DDBJ databases">
        <authorList>
            <person name="de Groot N.N."/>
        </authorList>
    </citation>
    <scope>NUCLEOTIDE SEQUENCE [LARGE SCALE GENOMIC DNA]</scope>
    <source>
        <strain evidence="3 4">DSM 16957</strain>
    </source>
</reference>
<proteinExistence type="predicted"/>
<feature type="transmembrane region" description="Helical" evidence="1">
    <location>
        <begin position="264"/>
        <end position="281"/>
    </location>
</feature>
<keyword evidence="1" id="KW-0472">Membrane</keyword>
<gene>
    <name evidence="3" type="ORF">SAMN04488509_101726</name>
</gene>
<accession>A0A1G6SXG6</accession>
<feature type="transmembrane region" description="Helical" evidence="1">
    <location>
        <begin position="191"/>
        <end position="215"/>
    </location>
</feature>
<feature type="transmembrane region" description="Helical" evidence="1">
    <location>
        <begin position="136"/>
        <end position="155"/>
    </location>
</feature>
<feature type="domain" description="EamA" evidence="2">
    <location>
        <begin position="161"/>
        <end position="301"/>
    </location>
</feature>
<dbReference type="InterPro" id="IPR037185">
    <property type="entry name" value="EmrE-like"/>
</dbReference>
<keyword evidence="1" id="KW-1133">Transmembrane helix</keyword>
<organism evidence="3 4">
    <name type="scientific">Aquimonas voraii</name>
    <dbReference type="NCBI Taxonomy" id="265719"/>
    <lineage>
        <taxon>Bacteria</taxon>
        <taxon>Pseudomonadati</taxon>
        <taxon>Pseudomonadota</taxon>
        <taxon>Gammaproteobacteria</taxon>
        <taxon>Lysobacterales</taxon>
        <taxon>Lysobacteraceae</taxon>
        <taxon>Aquimonas</taxon>
    </lineage>
</organism>
<feature type="transmembrane region" description="Helical" evidence="1">
    <location>
        <begin position="287"/>
        <end position="306"/>
    </location>
</feature>
<evidence type="ECO:0000313" key="3">
    <source>
        <dbReference type="EMBL" id="SDD20926.1"/>
    </source>
</evidence>
<feature type="transmembrane region" description="Helical" evidence="1">
    <location>
        <begin position="107"/>
        <end position="124"/>
    </location>
</feature>
<feature type="transmembrane region" description="Helical" evidence="1">
    <location>
        <begin position="82"/>
        <end position="101"/>
    </location>
</feature>